<dbReference type="SUPFAM" id="SSF53335">
    <property type="entry name" value="S-adenosyl-L-methionine-dependent methyltransferases"/>
    <property type="match status" value="1"/>
</dbReference>
<evidence type="ECO:0000256" key="1">
    <source>
        <dbReference type="ARBA" id="ARBA00007867"/>
    </source>
</evidence>
<evidence type="ECO:0000259" key="3">
    <source>
        <dbReference type="PROSITE" id="PS51006"/>
    </source>
</evidence>
<organism evidence="4">
    <name type="scientific">marine sediment metagenome</name>
    <dbReference type="NCBI Taxonomy" id="412755"/>
    <lineage>
        <taxon>unclassified sequences</taxon>
        <taxon>metagenomes</taxon>
        <taxon>ecological metagenomes</taxon>
    </lineage>
</organism>
<proteinExistence type="inferred from homology"/>
<reference evidence="4" key="1">
    <citation type="journal article" date="2014" name="Front. Microbiol.">
        <title>High frequency of phylogenetically diverse reductive dehalogenase-homologous genes in deep subseafloor sedimentary metagenomes.</title>
        <authorList>
            <person name="Kawai M."/>
            <person name="Futagami T."/>
            <person name="Toyoda A."/>
            <person name="Takaki Y."/>
            <person name="Nishi S."/>
            <person name="Hori S."/>
            <person name="Arai W."/>
            <person name="Tsubouchi T."/>
            <person name="Morono Y."/>
            <person name="Uchiyama I."/>
            <person name="Ito T."/>
            <person name="Fujiyama A."/>
            <person name="Inagaki F."/>
            <person name="Takami H."/>
        </authorList>
    </citation>
    <scope>NUCLEOTIDE SEQUENCE</scope>
    <source>
        <strain evidence="4">Expedition CK06-06</strain>
    </source>
</reference>
<dbReference type="PROSITE" id="PS51006">
    <property type="entry name" value="PABS_2"/>
    <property type="match status" value="1"/>
</dbReference>
<dbReference type="Gene3D" id="2.30.140.10">
    <property type="entry name" value="Spermidine synthase, tetramerisation domain"/>
    <property type="match status" value="1"/>
</dbReference>
<feature type="domain" description="PABS" evidence="3">
    <location>
        <begin position="9"/>
        <end position="56"/>
    </location>
</feature>
<accession>X0XRC1</accession>
<dbReference type="Pfam" id="PF17284">
    <property type="entry name" value="Spermine_synt_N"/>
    <property type="match status" value="1"/>
</dbReference>
<dbReference type="AlphaFoldDB" id="X0XRC1"/>
<dbReference type="InterPro" id="IPR030374">
    <property type="entry name" value="PABS"/>
</dbReference>
<dbReference type="InterPro" id="IPR029063">
    <property type="entry name" value="SAM-dependent_MTases_sf"/>
</dbReference>
<sequence>MPPASSSGEQWFGERERVGLEQRIQVRRVLYEGRSDYQSICVLDTVPFGRALILDN</sequence>
<evidence type="ECO:0000313" key="4">
    <source>
        <dbReference type="EMBL" id="GAG45734.1"/>
    </source>
</evidence>
<comment type="caution">
    <text evidence="4">The sequence shown here is derived from an EMBL/GenBank/DDBJ whole genome shotgun (WGS) entry which is preliminary data.</text>
</comment>
<name>X0XRC1_9ZZZZ</name>
<gene>
    <name evidence="4" type="ORF">S01H1_81858</name>
</gene>
<dbReference type="InterPro" id="IPR035246">
    <property type="entry name" value="Spermidine_synt_N"/>
</dbReference>
<keyword evidence="2" id="KW-0808">Transferase</keyword>
<evidence type="ECO:0000256" key="2">
    <source>
        <dbReference type="ARBA" id="ARBA00022679"/>
    </source>
</evidence>
<comment type="similarity">
    <text evidence="1">Belongs to the spermidine/spermine synthase family.</text>
</comment>
<protein>
    <recommendedName>
        <fullName evidence="3">PABS domain-containing protein</fullName>
    </recommendedName>
</protein>
<dbReference type="InterPro" id="IPR037163">
    <property type="entry name" value="Spermidine_synt_N_sf"/>
</dbReference>
<dbReference type="GO" id="GO:0016740">
    <property type="term" value="F:transferase activity"/>
    <property type="evidence" value="ECO:0007669"/>
    <property type="project" value="UniProtKB-KW"/>
</dbReference>
<dbReference type="EMBL" id="BARS01055444">
    <property type="protein sequence ID" value="GAG45734.1"/>
    <property type="molecule type" value="Genomic_DNA"/>
</dbReference>
<feature type="non-terminal residue" evidence="4">
    <location>
        <position position="56"/>
    </location>
</feature>